<evidence type="ECO:0000256" key="4">
    <source>
        <dbReference type="SAM" id="Phobius"/>
    </source>
</evidence>
<organism evidence="6 7">
    <name type="scientific">Corynebacterium accolens</name>
    <dbReference type="NCBI Taxonomy" id="38284"/>
    <lineage>
        <taxon>Bacteria</taxon>
        <taxon>Bacillati</taxon>
        <taxon>Actinomycetota</taxon>
        <taxon>Actinomycetes</taxon>
        <taxon>Mycobacteriales</taxon>
        <taxon>Corynebacteriaceae</taxon>
        <taxon>Corynebacterium</taxon>
    </lineage>
</organism>
<dbReference type="InterPro" id="IPR050482">
    <property type="entry name" value="Sensor_HK_TwoCompSys"/>
</dbReference>
<feature type="transmembrane region" description="Helical" evidence="4">
    <location>
        <begin position="80"/>
        <end position="108"/>
    </location>
</feature>
<dbReference type="PANTHER" id="PTHR24421">
    <property type="entry name" value="NITRATE/NITRITE SENSOR PROTEIN NARX-RELATED"/>
    <property type="match status" value="1"/>
</dbReference>
<name>A0AAP4BWZ2_9CORY</name>
<feature type="transmembrane region" description="Helical" evidence="4">
    <location>
        <begin position="16"/>
        <end position="35"/>
    </location>
</feature>
<comment type="caution">
    <text evidence="6">The sequence shown here is derived from an EMBL/GenBank/DDBJ whole genome shotgun (WGS) entry which is preliminary data.</text>
</comment>
<dbReference type="PANTHER" id="PTHR24421:SF63">
    <property type="entry name" value="SENSOR HISTIDINE KINASE DESK"/>
    <property type="match status" value="1"/>
</dbReference>
<dbReference type="EMBL" id="JASNVU010000003">
    <property type="protein sequence ID" value="MDK4334463.1"/>
    <property type="molecule type" value="Genomic_DNA"/>
</dbReference>
<keyword evidence="4" id="KW-1133">Transmembrane helix</keyword>
<dbReference type="Proteomes" id="UP001230317">
    <property type="component" value="Unassembled WGS sequence"/>
</dbReference>
<evidence type="ECO:0000256" key="1">
    <source>
        <dbReference type="ARBA" id="ARBA00022679"/>
    </source>
</evidence>
<evidence type="ECO:0000256" key="3">
    <source>
        <dbReference type="ARBA" id="ARBA00023012"/>
    </source>
</evidence>
<keyword evidence="2 6" id="KW-0418">Kinase</keyword>
<keyword evidence="4" id="KW-0812">Transmembrane</keyword>
<keyword evidence="1" id="KW-0808">Transferase</keyword>
<evidence type="ECO:0000313" key="6">
    <source>
        <dbReference type="EMBL" id="MDK4334463.1"/>
    </source>
</evidence>
<reference evidence="6" key="1">
    <citation type="submission" date="2023-05" db="EMBL/GenBank/DDBJ databases">
        <title>Metabolic capabilities are highly conserved among human nasal-associated Corynebacterium species in pangenomic analyses.</title>
        <authorList>
            <person name="Tran T.H."/>
            <person name="Roberts A.Q."/>
            <person name="Escapa I.F."/>
            <person name="Gao W."/>
            <person name="Conlan S."/>
            <person name="Kong H."/>
            <person name="Segre J.A."/>
            <person name="Kelly M.S."/>
            <person name="Lemon K.P."/>
        </authorList>
    </citation>
    <scope>NUCLEOTIDE SEQUENCE</scope>
    <source>
        <strain evidence="6">KPL2618</strain>
    </source>
</reference>
<dbReference type="CDD" id="cd16917">
    <property type="entry name" value="HATPase_UhpB-NarQ-NarX-like"/>
    <property type="match status" value="1"/>
</dbReference>
<keyword evidence="3" id="KW-0902">Two-component regulatory system</keyword>
<dbReference type="InterPro" id="IPR011712">
    <property type="entry name" value="Sig_transdc_His_kin_sub3_dim/P"/>
</dbReference>
<feature type="transmembrane region" description="Helical" evidence="4">
    <location>
        <begin position="144"/>
        <end position="163"/>
    </location>
</feature>
<sequence>MDSFHSPFKGFATNNAVFASVWLIFLLFGLILSFAQPGVDATQRLGSTACVIAFSALYFFSFGSVTYYPRGWNLRYRLAARWSALALIALISIPFFGVYATTFVPYLAAFLGFQLPLRRALLWVLLTGLVVTGALWSVDSQDLLGTFIVIFGWPILLVLLGTMSQREDSRTDLEHQLDLARQREDIATDVHDLLGHSLTVINLKSELAQRLVNVDPTRTRNELQEISDLSRKSLAEVRSTVTRMRMPTFEGEVQAARRAFDTTGIQAHLPANVQAVGLYDAAFSWALREITTNVIRHSGAQNCWVSITQNKLQVVDDGCGFDPKKQYQSGGLHGLHKRMKDSGGKLIIMRKDDRTVALITMNGDTELLPLDSEVESDG</sequence>
<gene>
    <name evidence="6" type="ORF">QPX58_03385</name>
</gene>
<dbReference type="AlphaFoldDB" id="A0AAP4BWZ2"/>
<dbReference type="Pfam" id="PF07730">
    <property type="entry name" value="HisKA_3"/>
    <property type="match status" value="1"/>
</dbReference>
<feature type="transmembrane region" description="Helical" evidence="4">
    <location>
        <begin position="47"/>
        <end position="68"/>
    </location>
</feature>
<evidence type="ECO:0000259" key="5">
    <source>
        <dbReference type="Pfam" id="PF07730"/>
    </source>
</evidence>
<dbReference type="RefSeq" id="WP_284641785.1">
    <property type="nucleotide sequence ID" value="NZ_JASNVU010000003.1"/>
</dbReference>
<dbReference type="Gene3D" id="3.30.565.10">
    <property type="entry name" value="Histidine kinase-like ATPase, C-terminal domain"/>
    <property type="match status" value="1"/>
</dbReference>
<dbReference type="InterPro" id="IPR036890">
    <property type="entry name" value="HATPase_C_sf"/>
</dbReference>
<dbReference type="GO" id="GO:0016020">
    <property type="term" value="C:membrane"/>
    <property type="evidence" value="ECO:0007669"/>
    <property type="project" value="InterPro"/>
</dbReference>
<feature type="domain" description="Signal transduction histidine kinase subgroup 3 dimerisation and phosphoacceptor" evidence="5">
    <location>
        <begin position="183"/>
        <end position="247"/>
    </location>
</feature>
<evidence type="ECO:0000313" key="7">
    <source>
        <dbReference type="Proteomes" id="UP001230317"/>
    </source>
</evidence>
<dbReference type="Gene3D" id="1.20.5.1930">
    <property type="match status" value="1"/>
</dbReference>
<dbReference type="GO" id="GO:0000155">
    <property type="term" value="F:phosphorelay sensor kinase activity"/>
    <property type="evidence" value="ECO:0007669"/>
    <property type="project" value="InterPro"/>
</dbReference>
<accession>A0AAP4BWZ2</accession>
<dbReference type="SUPFAM" id="SSF55874">
    <property type="entry name" value="ATPase domain of HSP90 chaperone/DNA topoisomerase II/histidine kinase"/>
    <property type="match status" value="1"/>
</dbReference>
<proteinExistence type="predicted"/>
<evidence type="ECO:0000256" key="2">
    <source>
        <dbReference type="ARBA" id="ARBA00022777"/>
    </source>
</evidence>
<dbReference type="GO" id="GO:0046983">
    <property type="term" value="F:protein dimerization activity"/>
    <property type="evidence" value="ECO:0007669"/>
    <property type="project" value="InterPro"/>
</dbReference>
<keyword evidence="4" id="KW-0472">Membrane</keyword>
<feature type="transmembrane region" description="Helical" evidence="4">
    <location>
        <begin position="120"/>
        <end position="138"/>
    </location>
</feature>
<protein>
    <submittedName>
        <fullName evidence="6">Histidine kinase</fullName>
    </submittedName>
</protein>